<feature type="compositionally biased region" description="Polar residues" evidence="5">
    <location>
        <begin position="21"/>
        <end position="41"/>
    </location>
</feature>
<evidence type="ECO:0000256" key="2">
    <source>
        <dbReference type="ARBA" id="ARBA00022692"/>
    </source>
</evidence>
<feature type="region of interest" description="Disordered" evidence="5">
    <location>
        <begin position="1"/>
        <end position="73"/>
    </location>
</feature>
<feature type="region of interest" description="Disordered" evidence="5">
    <location>
        <begin position="412"/>
        <end position="445"/>
    </location>
</feature>
<feature type="transmembrane region" description="Helical" evidence="6">
    <location>
        <begin position="331"/>
        <end position="352"/>
    </location>
</feature>
<evidence type="ECO:0000256" key="1">
    <source>
        <dbReference type="ARBA" id="ARBA00004141"/>
    </source>
</evidence>
<comment type="caution">
    <text evidence="7">The sequence shown here is derived from an EMBL/GenBank/DDBJ whole genome shotgun (WGS) entry which is preliminary data.</text>
</comment>
<evidence type="ECO:0000256" key="4">
    <source>
        <dbReference type="ARBA" id="ARBA00023136"/>
    </source>
</evidence>
<dbReference type="EMBL" id="JBAHYK010000135">
    <property type="protein sequence ID" value="KAL0577828.1"/>
    <property type="molecule type" value="Genomic_DNA"/>
</dbReference>
<dbReference type="Proteomes" id="UP001465976">
    <property type="component" value="Unassembled WGS sequence"/>
</dbReference>
<keyword evidence="8" id="KW-1185">Reference proteome</keyword>
<evidence type="ECO:0000256" key="5">
    <source>
        <dbReference type="SAM" id="MobiDB-lite"/>
    </source>
</evidence>
<feature type="compositionally biased region" description="Basic residues" evidence="5">
    <location>
        <begin position="100"/>
        <end position="112"/>
    </location>
</feature>
<keyword evidence="4 6" id="KW-0472">Membrane</keyword>
<feature type="compositionally biased region" description="Polar residues" evidence="5">
    <location>
        <begin position="412"/>
        <end position="435"/>
    </location>
</feature>
<evidence type="ECO:0000313" key="8">
    <source>
        <dbReference type="Proteomes" id="UP001465976"/>
    </source>
</evidence>
<dbReference type="Pfam" id="PF00335">
    <property type="entry name" value="Tetraspanin"/>
    <property type="match status" value="1"/>
</dbReference>
<proteinExistence type="predicted"/>
<feature type="region of interest" description="Disordered" evidence="5">
    <location>
        <begin position="93"/>
        <end position="119"/>
    </location>
</feature>
<comment type="subcellular location">
    <subcellularLocation>
        <location evidence="1">Membrane</location>
        <topology evidence="1">Multi-pass membrane protein</topology>
    </subcellularLocation>
</comment>
<dbReference type="InterPro" id="IPR018499">
    <property type="entry name" value="Tetraspanin/Peripherin"/>
</dbReference>
<evidence type="ECO:0000256" key="3">
    <source>
        <dbReference type="ARBA" id="ARBA00022989"/>
    </source>
</evidence>
<organism evidence="7 8">
    <name type="scientific">Marasmius crinis-equi</name>
    <dbReference type="NCBI Taxonomy" id="585013"/>
    <lineage>
        <taxon>Eukaryota</taxon>
        <taxon>Fungi</taxon>
        <taxon>Dikarya</taxon>
        <taxon>Basidiomycota</taxon>
        <taxon>Agaricomycotina</taxon>
        <taxon>Agaricomycetes</taxon>
        <taxon>Agaricomycetidae</taxon>
        <taxon>Agaricales</taxon>
        <taxon>Marasmiineae</taxon>
        <taxon>Marasmiaceae</taxon>
        <taxon>Marasmius</taxon>
    </lineage>
</organism>
<feature type="compositionally biased region" description="Polar residues" evidence="5">
    <location>
        <begin position="55"/>
        <end position="71"/>
    </location>
</feature>
<accession>A0ABR3FQY8</accession>
<gene>
    <name evidence="7" type="ORF">V5O48_004156</name>
</gene>
<name>A0ABR3FQY8_9AGAR</name>
<feature type="transmembrane region" description="Helical" evidence="6">
    <location>
        <begin position="235"/>
        <end position="256"/>
    </location>
</feature>
<keyword evidence="3 6" id="KW-1133">Transmembrane helix</keyword>
<evidence type="ECO:0000256" key="6">
    <source>
        <dbReference type="SAM" id="Phobius"/>
    </source>
</evidence>
<sequence>MDRFWSRNSGDQSGWKPMSEARQSSPTSPQLMSPRGNNSGSDFDPPRPMRFVGSSAASTLSSAHGSAQTNGLGRAAARNSLSVNYLPTKFSDAVASPTAHPRRRPGKGKGKPAKAGGGAEAFRAGEARIPLEGDEDYDGVSSGWFGGKTAKPRSGKLMRWNRFKWVLFCTNTVLMMYSLTALILALLTWFNVFTFADIIRVGNRSELVFSTLAASIGIITALIGYAGILLNNRSFLAVYTFMTWITFIFIVIPGYITYRRRSFNLEGKINSEWSRDLGVVGRLRIQNHLACCGYFSPFVEATVSQTCYARSVLPGCKLKYLNFQRMALKKWYLGVFGLIPAQLIVMVAGLLCSNHITYRFGKGMMPKAYRLDMGSMAVIMDNYANELTEQYGAEVASNALARSRSDLRLSGNESLMTNPYENSGSHRGTSPSPTGATHKFESVRQ</sequence>
<reference evidence="7 8" key="1">
    <citation type="submission" date="2024-02" db="EMBL/GenBank/DDBJ databases">
        <title>A draft genome for the cacao thread blight pathogen Marasmius crinis-equi.</title>
        <authorList>
            <person name="Cohen S.P."/>
            <person name="Baruah I.K."/>
            <person name="Amoako-Attah I."/>
            <person name="Bukari Y."/>
            <person name="Meinhardt L.W."/>
            <person name="Bailey B.A."/>
        </authorList>
    </citation>
    <scope>NUCLEOTIDE SEQUENCE [LARGE SCALE GENOMIC DNA]</scope>
    <source>
        <strain evidence="7 8">GH-76</strain>
    </source>
</reference>
<keyword evidence="2 6" id="KW-0812">Transmembrane</keyword>
<protein>
    <recommendedName>
        <fullName evidence="9">Tetraspanin Tsp2</fullName>
    </recommendedName>
</protein>
<feature type="transmembrane region" description="Helical" evidence="6">
    <location>
        <begin position="207"/>
        <end position="228"/>
    </location>
</feature>
<evidence type="ECO:0000313" key="7">
    <source>
        <dbReference type="EMBL" id="KAL0577828.1"/>
    </source>
</evidence>
<evidence type="ECO:0008006" key="9">
    <source>
        <dbReference type="Google" id="ProtNLM"/>
    </source>
</evidence>
<feature type="compositionally biased region" description="Polar residues" evidence="5">
    <location>
        <begin position="1"/>
        <end position="12"/>
    </location>
</feature>
<feature type="transmembrane region" description="Helical" evidence="6">
    <location>
        <begin position="165"/>
        <end position="187"/>
    </location>
</feature>